<proteinExistence type="predicted"/>
<comment type="caution">
    <text evidence="1">The sequence shown here is derived from an EMBL/GenBank/DDBJ whole genome shotgun (WGS) entry which is preliminary data.</text>
</comment>
<evidence type="ECO:0000313" key="1">
    <source>
        <dbReference type="EMBL" id="MED6107520.1"/>
    </source>
</evidence>
<organism evidence="1 2">
    <name type="scientific">Stylosanthes scabra</name>
    <dbReference type="NCBI Taxonomy" id="79078"/>
    <lineage>
        <taxon>Eukaryota</taxon>
        <taxon>Viridiplantae</taxon>
        <taxon>Streptophyta</taxon>
        <taxon>Embryophyta</taxon>
        <taxon>Tracheophyta</taxon>
        <taxon>Spermatophyta</taxon>
        <taxon>Magnoliopsida</taxon>
        <taxon>eudicotyledons</taxon>
        <taxon>Gunneridae</taxon>
        <taxon>Pentapetalae</taxon>
        <taxon>rosids</taxon>
        <taxon>fabids</taxon>
        <taxon>Fabales</taxon>
        <taxon>Fabaceae</taxon>
        <taxon>Papilionoideae</taxon>
        <taxon>50 kb inversion clade</taxon>
        <taxon>dalbergioids sensu lato</taxon>
        <taxon>Dalbergieae</taxon>
        <taxon>Pterocarpus clade</taxon>
        <taxon>Stylosanthes</taxon>
    </lineage>
</organism>
<evidence type="ECO:0000313" key="2">
    <source>
        <dbReference type="Proteomes" id="UP001341840"/>
    </source>
</evidence>
<dbReference type="PANTHER" id="PTHR33325">
    <property type="entry name" value="ZINC FINGER, CCHC-TYPE-RELATED"/>
    <property type="match status" value="1"/>
</dbReference>
<protein>
    <submittedName>
        <fullName evidence="1">Uncharacterized protein</fullName>
    </submittedName>
</protein>
<keyword evidence="2" id="KW-1185">Reference proteome</keyword>
<reference evidence="1 2" key="1">
    <citation type="journal article" date="2023" name="Plants (Basel)">
        <title>Bridging the Gap: Combining Genomics and Transcriptomics Approaches to Understand Stylosanthes scabra, an Orphan Legume from the Brazilian Caatinga.</title>
        <authorList>
            <person name="Ferreira-Neto J.R.C."/>
            <person name="da Silva M.D."/>
            <person name="Binneck E."/>
            <person name="de Melo N.F."/>
            <person name="da Silva R.H."/>
            <person name="de Melo A.L.T.M."/>
            <person name="Pandolfi V."/>
            <person name="Bustamante F.O."/>
            <person name="Brasileiro-Vidal A.C."/>
            <person name="Benko-Iseppon A.M."/>
        </authorList>
    </citation>
    <scope>NUCLEOTIDE SEQUENCE [LARGE SCALE GENOMIC DNA]</scope>
    <source>
        <tissue evidence="1">Leaves</tissue>
    </source>
</reference>
<sequence>MGLGDTIVAGKSISQKDSAKAMIFIRRHLDESLKNEYLTLEDPEDLWQNLHDRYNHQRTVILPRARYEWMHLCLQDFKTISDYNSAMFRIISQLKLYGEIITDHDMLEKTFTTFHASNIVLMQQYRGMNFYKYSELISVLLVAEQNNDLLLKNHESRPAGAAPLPK</sequence>
<dbReference type="Proteomes" id="UP001341840">
    <property type="component" value="Unassembled WGS sequence"/>
</dbReference>
<dbReference type="PANTHER" id="PTHR33325:SF11">
    <property type="entry name" value="COLD SHOCK DOMAIN-CONTAINING PROTEIN 4-LIKE"/>
    <property type="match status" value="1"/>
</dbReference>
<accession>A0ABU6Q7G3</accession>
<dbReference type="EMBL" id="JASCZI010000040">
    <property type="protein sequence ID" value="MED6107520.1"/>
    <property type="molecule type" value="Genomic_DNA"/>
</dbReference>
<gene>
    <name evidence="1" type="ORF">PIB30_118125</name>
</gene>
<name>A0ABU6Q7G3_9FABA</name>